<evidence type="ECO:0000313" key="2">
    <source>
        <dbReference type="Proteomes" id="UP001460270"/>
    </source>
</evidence>
<reference evidence="2" key="1">
    <citation type="submission" date="2024-04" db="EMBL/GenBank/DDBJ databases">
        <title>Salinicola lusitanus LLJ914,a marine bacterium isolated from the Okinawa Trough.</title>
        <authorList>
            <person name="Li J."/>
        </authorList>
    </citation>
    <scope>NUCLEOTIDE SEQUENCE [LARGE SCALE GENOMIC DNA]</scope>
</reference>
<proteinExistence type="predicted"/>
<protein>
    <submittedName>
        <fullName evidence="1">Uncharacterized protein</fullName>
    </submittedName>
</protein>
<dbReference type="AlphaFoldDB" id="A0AAW0PG24"/>
<evidence type="ECO:0000313" key="1">
    <source>
        <dbReference type="EMBL" id="KAK7916133.1"/>
    </source>
</evidence>
<dbReference type="Proteomes" id="UP001460270">
    <property type="component" value="Unassembled WGS sequence"/>
</dbReference>
<sequence length="92" mass="10085">MAAADASYRRMILSLSVLKNSNMQNMVPVLDGPVDGVPPVSSQQQLQEQEKRIEISCALAAEASRRSRLLSARCMSTQAQAWVAAKFDRASF</sequence>
<dbReference type="EMBL" id="JBBPFD010000008">
    <property type="protein sequence ID" value="KAK7916133.1"/>
    <property type="molecule type" value="Genomic_DNA"/>
</dbReference>
<comment type="caution">
    <text evidence="1">The sequence shown here is derived from an EMBL/GenBank/DDBJ whole genome shotgun (WGS) entry which is preliminary data.</text>
</comment>
<organism evidence="1 2">
    <name type="scientific">Mugilogobius chulae</name>
    <name type="common">yellowstripe goby</name>
    <dbReference type="NCBI Taxonomy" id="88201"/>
    <lineage>
        <taxon>Eukaryota</taxon>
        <taxon>Metazoa</taxon>
        <taxon>Chordata</taxon>
        <taxon>Craniata</taxon>
        <taxon>Vertebrata</taxon>
        <taxon>Euteleostomi</taxon>
        <taxon>Actinopterygii</taxon>
        <taxon>Neopterygii</taxon>
        <taxon>Teleostei</taxon>
        <taxon>Neoteleostei</taxon>
        <taxon>Acanthomorphata</taxon>
        <taxon>Gobiaria</taxon>
        <taxon>Gobiiformes</taxon>
        <taxon>Gobioidei</taxon>
        <taxon>Gobiidae</taxon>
        <taxon>Gobionellinae</taxon>
        <taxon>Mugilogobius</taxon>
    </lineage>
</organism>
<accession>A0AAW0PG24</accession>
<name>A0AAW0PG24_9GOBI</name>
<keyword evidence="2" id="KW-1185">Reference proteome</keyword>
<gene>
    <name evidence="1" type="ORF">WMY93_011894</name>
</gene>